<evidence type="ECO:0000313" key="1">
    <source>
        <dbReference type="EMBL" id="KAF2857699.1"/>
    </source>
</evidence>
<name>A0A6A7BSJ3_9PEZI</name>
<gene>
    <name evidence="1" type="ORF">K470DRAFT_205608</name>
</gene>
<accession>A0A6A7BSJ3</accession>
<keyword evidence="2" id="KW-1185">Reference proteome</keyword>
<dbReference type="EMBL" id="MU006031">
    <property type="protein sequence ID" value="KAF2857699.1"/>
    <property type="molecule type" value="Genomic_DNA"/>
</dbReference>
<reference evidence="1" key="1">
    <citation type="journal article" date="2020" name="Stud. Mycol.">
        <title>101 Dothideomycetes genomes: a test case for predicting lifestyles and emergence of pathogens.</title>
        <authorList>
            <person name="Haridas S."/>
            <person name="Albert R."/>
            <person name="Binder M."/>
            <person name="Bloem J."/>
            <person name="Labutti K."/>
            <person name="Salamov A."/>
            <person name="Andreopoulos B."/>
            <person name="Baker S."/>
            <person name="Barry K."/>
            <person name="Bills G."/>
            <person name="Bluhm B."/>
            <person name="Cannon C."/>
            <person name="Castanera R."/>
            <person name="Culley D."/>
            <person name="Daum C."/>
            <person name="Ezra D."/>
            <person name="Gonzalez J."/>
            <person name="Henrissat B."/>
            <person name="Kuo A."/>
            <person name="Liang C."/>
            <person name="Lipzen A."/>
            <person name="Lutzoni F."/>
            <person name="Magnuson J."/>
            <person name="Mondo S."/>
            <person name="Nolan M."/>
            <person name="Ohm R."/>
            <person name="Pangilinan J."/>
            <person name="Park H.-J."/>
            <person name="Ramirez L."/>
            <person name="Alfaro M."/>
            <person name="Sun H."/>
            <person name="Tritt A."/>
            <person name="Yoshinaga Y."/>
            <person name="Zwiers L.-H."/>
            <person name="Turgeon B."/>
            <person name="Goodwin S."/>
            <person name="Spatafora J."/>
            <person name="Crous P."/>
            <person name="Grigoriev I."/>
        </authorList>
    </citation>
    <scope>NUCLEOTIDE SEQUENCE</scope>
    <source>
        <strain evidence="1">CBS 480.64</strain>
    </source>
</reference>
<dbReference type="AlphaFoldDB" id="A0A6A7BSJ3"/>
<evidence type="ECO:0000313" key="2">
    <source>
        <dbReference type="Proteomes" id="UP000799421"/>
    </source>
</evidence>
<feature type="non-terminal residue" evidence="1">
    <location>
        <position position="1"/>
    </location>
</feature>
<feature type="non-terminal residue" evidence="1">
    <location>
        <position position="120"/>
    </location>
</feature>
<organism evidence="1 2">
    <name type="scientific">Piedraia hortae CBS 480.64</name>
    <dbReference type="NCBI Taxonomy" id="1314780"/>
    <lineage>
        <taxon>Eukaryota</taxon>
        <taxon>Fungi</taxon>
        <taxon>Dikarya</taxon>
        <taxon>Ascomycota</taxon>
        <taxon>Pezizomycotina</taxon>
        <taxon>Dothideomycetes</taxon>
        <taxon>Dothideomycetidae</taxon>
        <taxon>Capnodiales</taxon>
        <taxon>Piedraiaceae</taxon>
        <taxon>Piedraia</taxon>
    </lineage>
</organism>
<dbReference type="Proteomes" id="UP000799421">
    <property type="component" value="Unassembled WGS sequence"/>
</dbReference>
<protein>
    <submittedName>
        <fullName evidence="1">Uncharacterized protein</fullName>
    </submittedName>
</protein>
<proteinExistence type="predicted"/>
<sequence length="120" mass="13384">GHIIDYCVSKILFATSGVCTKLDTDSDHHTLPIHVPGRETEPVERLHYRVHDKKLPEFADVIALHMSGMLSNASTPKAVEQQLRRFEGLWEDTLSAVGHLAQERARSAPGLTPECQHAHK</sequence>